<evidence type="ECO:0000313" key="4">
    <source>
        <dbReference type="Proteomes" id="UP000034112"/>
    </source>
</evidence>
<organism evidence="3 4">
    <name type="scientific">Trichoderma harzianum</name>
    <name type="common">Hypocrea lixii</name>
    <dbReference type="NCBI Taxonomy" id="5544"/>
    <lineage>
        <taxon>Eukaryota</taxon>
        <taxon>Fungi</taxon>
        <taxon>Dikarya</taxon>
        <taxon>Ascomycota</taxon>
        <taxon>Pezizomycotina</taxon>
        <taxon>Sordariomycetes</taxon>
        <taxon>Hypocreomycetidae</taxon>
        <taxon>Hypocreales</taxon>
        <taxon>Hypocreaceae</taxon>
        <taxon>Trichoderma</taxon>
    </lineage>
</organism>
<dbReference type="InterPro" id="IPR001810">
    <property type="entry name" value="F-box_dom"/>
</dbReference>
<sequence>MDEDSPKQSPRANSHGTRGTVPETAQPIHSTNSRQPKPDLRLSSQSPSLLTELPRELLANIVSRLENSDLKNLRLSCKLLASTSALRINRVFLSANPLNVRVFRAIAGHEEYRHGVTEIVYDDARLPRSAFEAQATRRPEMLITGPPPDPLTPWEAEFQSTAQEADEEWFQSARKANLWEIGAHKSHTKGQWDSLTREKQAESEMSYPASWAYYQNLVRQQDEVIARGADKEAFIYGLRQFPSLRTVTVTPAAHGMLFSPLYRTPMIRAFPFGFNYPLPRGWPARREPESPLDAAPWVDEEREAWARQVRENWRGFLFVACALAQERQHHHVSEFLIDSNQLQTGISCRLFEQPCEAFIDVVSILELPGLRRFHLSLNVEGQYLYNWQAFRSGLLKDALSKAVDLEQFALATDMDMEDPDEEEPPSLEDIIPINSWPKLQHLKLWNFHLKKSELLLFLAQLPQTLKLLELGVLFFYDGARYLDLLQDMRDTLGWQERQIQPSVKVALPRRGYYRDGQAIELNKEIDEFLYNGGNNPFAGKPTRSGVPRGVGVIRDAFLADFEQPWDLPRWQSSAQSR</sequence>
<dbReference type="SUPFAM" id="SSF81383">
    <property type="entry name" value="F-box domain"/>
    <property type="match status" value="1"/>
</dbReference>
<comment type="caution">
    <text evidence="3">The sequence shown here is derived from an EMBL/GenBank/DDBJ whole genome shotgun (WGS) entry which is preliminary data.</text>
</comment>
<protein>
    <recommendedName>
        <fullName evidence="2">F-box domain-containing protein</fullName>
    </recommendedName>
</protein>
<dbReference type="Proteomes" id="UP000034112">
    <property type="component" value="Unassembled WGS sequence"/>
</dbReference>
<feature type="compositionally biased region" description="Polar residues" evidence="1">
    <location>
        <begin position="7"/>
        <end position="17"/>
    </location>
</feature>
<dbReference type="OrthoDB" id="5422579at2759"/>
<reference evidence="4" key="1">
    <citation type="journal article" date="2015" name="Genome Announc.">
        <title>Draft whole-genome sequence of the biocontrol agent Trichoderma harzianum T6776.</title>
        <authorList>
            <person name="Baroncelli R."/>
            <person name="Piaggeschi G."/>
            <person name="Fiorini L."/>
            <person name="Bertolini E."/>
            <person name="Zapparata A."/>
            <person name="Pe M.E."/>
            <person name="Sarrocco S."/>
            <person name="Vannacci G."/>
        </authorList>
    </citation>
    <scope>NUCLEOTIDE SEQUENCE [LARGE SCALE GENOMIC DNA]</scope>
    <source>
        <strain evidence="4">T6776</strain>
    </source>
</reference>
<dbReference type="InterPro" id="IPR036047">
    <property type="entry name" value="F-box-like_dom_sf"/>
</dbReference>
<feature type="region of interest" description="Disordered" evidence="1">
    <location>
        <begin position="1"/>
        <end position="44"/>
    </location>
</feature>
<dbReference type="AlphaFoldDB" id="A0A0F9XC81"/>
<evidence type="ECO:0000259" key="2">
    <source>
        <dbReference type="PROSITE" id="PS50181"/>
    </source>
</evidence>
<proteinExistence type="predicted"/>
<evidence type="ECO:0000256" key="1">
    <source>
        <dbReference type="SAM" id="MobiDB-lite"/>
    </source>
</evidence>
<feature type="domain" description="F-box" evidence="2">
    <location>
        <begin position="47"/>
        <end position="95"/>
    </location>
</feature>
<accession>A0A0F9XC81</accession>
<dbReference type="EMBL" id="JOKZ01000161">
    <property type="protein sequence ID" value="KKP02190.1"/>
    <property type="molecule type" value="Genomic_DNA"/>
</dbReference>
<dbReference type="OMA" id="LEEAIWI"/>
<evidence type="ECO:0000313" key="3">
    <source>
        <dbReference type="EMBL" id="KKP02190.1"/>
    </source>
</evidence>
<gene>
    <name evidence="3" type="ORF">THAR02_05697</name>
</gene>
<name>A0A0F9XC81_TRIHA</name>
<dbReference type="PROSITE" id="PS50181">
    <property type="entry name" value="FBOX"/>
    <property type="match status" value="1"/>
</dbReference>
<dbReference type="Pfam" id="PF00646">
    <property type="entry name" value="F-box"/>
    <property type="match status" value="1"/>
</dbReference>